<dbReference type="AlphaFoldDB" id="A0A0J7IWR0"/>
<gene>
    <name evidence="1" type="ORF">ACM44_13340</name>
</gene>
<dbReference type="Proteomes" id="UP000035900">
    <property type="component" value="Unassembled WGS sequence"/>
</dbReference>
<dbReference type="PATRIC" id="fig|1304281.5.peg.2879"/>
<dbReference type="Gene3D" id="3.40.50.300">
    <property type="entry name" value="P-loop containing nucleotide triphosphate hydrolases"/>
    <property type="match status" value="1"/>
</dbReference>
<sequence>MAKQTDRKHILQWQQFRDNMSRSTPVDISETEIAKKKRIASLEANPEKWFEYYFPNFYTHKPAPFHIAATKRVIQNSEWFEVRSWSREMAKSARTMMEVLYLSFTRKKKVWLMISNSQDNAERLLAPYKNILESNNRIINDYGIQQNPGKWEAGEFTSKYGFSFRALGEGMSPRGTRNDADRPDGILVDDFDTDEKCRNKDRVKNATDWLQEAVFPTRSVSNDLLIIVNGNIIAKYCTITILGELADKWDIINLTDKAGNSNWPEKNTKEAIYRMFHNSKGKRKVSKKAQQKEYYNNPVAEGDTFTAFNYGKVPRLKSCEKVVTYIDPSPSNNKEKESSSKAVVIVGLKEGIYYGYKVWLAKATNAEMVNWIGQAYTYLDRNGIDTKKMFIENNSLQDPHFQQVIKPLLEKYRKEHGIKLPVREDKRKKADKFERLENMADDNNDGNIIFNEKEKENPYMVEMEDQWLGVSRNSKEMDGPDAFEGAKTMIDTRVVKDDLGYVSGRIESRRY</sequence>
<evidence type="ECO:0008006" key="3">
    <source>
        <dbReference type="Google" id="ProtNLM"/>
    </source>
</evidence>
<dbReference type="OrthoDB" id="1327410at2"/>
<evidence type="ECO:0000313" key="1">
    <source>
        <dbReference type="EMBL" id="KMQ70234.1"/>
    </source>
</evidence>
<name>A0A0J7IWR0_9FLAO</name>
<organism evidence="1 2">
    <name type="scientific">Chryseobacterium koreense CCUG 49689</name>
    <dbReference type="NCBI Taxonomy" id="1304281"/>
    <lineage>
        <taxon>Bacteria</taxon>
        <taxon>Pseudomonadati</taxon>
        <taxon>Bacteroidota</taxon>
        <taxon>Flavobacteriia</taxon>
        <taxon>Flavobacteriales</taxon>
        <taxon>Weeksellaceae</taxon>
        <taxon>Chryseobacterium group</taxon>
        <taxon>Chryseobacterium</taxon>
    </lineage>
</organism>
<accession>A0A0J7IWR0</accession>
<dbReference type="EMBL" id="LFNG01000024">
    <property type="protein sequence ID" value="KMQ70234.1"/>
    <property type="molecule type" value="Genomic_DNA"/>
</dbReference>
<dbReference type="InterPro" id="IPR027417">
    <property type="entry name" value="P-loop_NTPase"/>
</dbReference>
<comment type="caution">
    <text evidence="1">The sequence shown here is derived from an EMBL/GenBank/DDBJ whole genome shotgun (WGS) entry which is preliminary data.</text>
</comment>
<keyword evidence="2" id="KW-1185">Reference proteome</keyword>
<reference evidence="1 2" key="1">
    <citation type="journal article" date="2004" name="Int. J. Syst. Evol. Microbiol.">
        <title>Kaistella koreensis gen. nov., sp. nov., a novel member of the Chryseobacterium-Bergeyella-Riemerella branch.</title>
        <authorList>
            <person name="Kim M.K."/>
            <person name="Im W.T."/>
            <person name="Shin Y.K."/>
            <person name="Lim J.H."/>
            <person name="Kim S.H."/>
            <person name="Lee B.C."/>
            <person name="Park M.Y."/>
            <person name="Lee K.Y."/>
            <person name="Lee S.T."/>
        </authorList>
    </citation>
    <scope>NUCLEOTIDE SEQUENCE [LARGE SCALE GENOMIC DNA]</scope>
    <source>
        <strain evidence="1 2">CCUG 49689</strain>
    </source>
</reference>
<dbReference type="STRING" id="1304281.ACM44_13340"/>
<dbReference type="RefSeq" id="WP_048500548.1">
    <property type="nucleotide sequence ID" value="NZ_LFNG01000024.1"/>
</dbReference>
<proteinExistence type="predicted"/>
<protein>
    <recommendedName>
        <fullName evidence="3">Terminase large subunit gp17-like C-terminal domain-containing protein</fullName>
    </recommendedName>
</protein>
<evidence type="ECO:0000313" key="2">
    <source>
        <dbReference type="Proteomes" id="UP000035900"/>
    </source>
</evidence>